<dbReference type="EMBL" id="JBBMFC010000028">
    <property type="protein sequence ID" value="MEQ2579783.1"/>
    <property type="molecule type" value="Genomic_DNA"/>
</dbReference>
<comment type="catalytic activity">
    <reaction evidence="10">
        <text>2 D-alanine + ATP = D-alanyl-D-alanine + ADP + phosphate + H(+)</text>
        <dbReference type="Rhea" id="RHEA:11224"/>
        <dbReference type="ChEBI" id="CHEBI:15378"/>
        <dbReference type="ChEBI" id="CHEBI:30616"/>
        <dbReference type="ChEBI" id="CHEBI:43474"/>
        <dbReference type="ChEBI" id="CHEBI:57416"/>
        <dbReference type="ChEBI" id="CHEBI:57822"/>
        <dbReference type="ChEBI" id="CHEBI:456216"/>
        <dbReference type="EC" id="6.3.2.4"/>
    </reaction>
</comment>
<evidence type="ECO:0000256" key="9">
    <source>
        <dbReference type="ARBA" id="ARBA00023316"/>
    </source>
</evidence>
<dbReference type="InterPro" id="IPR000291">
    <property type="entry name" value="D-Ala_lig_Van_CS"/>
</dbReference>
<dbReference type="PANTHER" id="PTHR23132:SF23">
    <property type="entry name" value="D-ALANINE--D-ALANINE LIGASE B"/>
    <property type="match status" value="1"/>
</dbReference>
<comment type="function">
    <text evidence="10">Cell wall formation.</text>
</comment>
<dbReference type="GO" id="GO:0008716">
    <property type="term" value="F:D-alanine-D-alanine ligase activity"/>
    <property type="evidence" value="ECO:0007669"/>
    <property type="project" value="UniProtKB-EC"/>
</dbReference>
<keyword evidence="5 11" id="KW-0547">Nucleotide-binding</keyword>
<dbReference type="PROSITE" id="PS50975">
    <property type="entry name" value="ATP_GRASP"/>
    <property type="match status" value="1"/>
</dbReference>
<proteinExistence type="inferred from homology"/>
<evidence type="ECO:0000259" key="12">
    <source>
        <dbReference type="PROSITE" id="PS50975"/>
    </source>
</evidence>
<dbReference type="InterPro" id="IPR013815">
    <property type="entry name" value="ATP_grasp_subdomain_1"/>
</dbReference>
<dbReference type="HAMAP" id="MF_00047">
    <property type="entry name" value="Dala_Dala_lig"/>
    <property type="match status" value="1"/>
</dbReference>
<evidence type="ECO:0000256" key="3">
    <source>
        <dbReference type="ARBA" id="ARBA00022490"/>
    </source>
</evidence>
<dbReference type="InterPro" id="IPR011761">
    <property type="entry name" value="ATP-grasp"/>
</dbReference>
<dbReference type="NCBIfam" id="TIGR01205">
    <property type="entry name" value="D_ala_D_alaTIGR"/>
    <property type="match status" value="1"/>
</dbReference>
<keyword evidence="6 11" id="KW-0067">ATP-binding</keyword>
<dbReference type="InterPro" id="IPR005905">
    <property type="entry name" value="D_ala_D_ala"/>
</dbReference>
<dbReference type="RefSeq" id="WP_349144949.1">
    <property type="nucleotide sequence ID" value="NZ_JBBMFC010000028.1"/>
</dbReference>
<evidence type="ECO:0000256" key="10">
    <source>
        <dbReference type="HAMAP-Rule" id="MF_00047"/>
    </source>
</evidence>
<comment type="similarity">
    <text evidence="2 10">Belongs to the D-alanine--D-alanine ligase family.</text>
</comment>
<dbReference type="PIRSF" id="PIRSF039102">
    <property type="entry name" value="Ddl/VanB"/>
    <property type="match status" value="1"/>
</dbReference>
<accession>A0ABV1I3J6</accession>
<keyword evidence="8 10" id="KW-0573">Peptidoglycan synthesis</keyword>
<dbReference type="Proteomes" id="UP001470288">
    <property type="component" value="Unassembled WGS sequence"/>
</dbReference>
<dbReference type="SUPFAM" id="SSF52440">
    <property type="entry name" value="PreATP-grasp domain"/>
    <property type="match status" value="1"/>
</dbReference>
<dbReference type="Pfam" id="PF07478">
    <property type="entry name" value="Dala_Dala_lig_C"/>
    <property type="match status" value="1"/>
</dbReference>
<dbReference type="EC" id="6.3.2.4" evidence="10"/>
<keyword evidence="4 10" id="KW-0436">Ligase</keyword>
<dbReference type="Pfam" id="PF01820">
    <property type="entry name" value="Dala_Dala_lig_N"/>
    <property type="match status" value="1"/>
</dbReference>
<evidence type="ECO:0000256" key="1">
    <source>
        <dbReference type="ARBA" id="ARBA00004496"/>
    </source>
</evidence>
<protein>
    <recommendedName>
        <fullName evidence="10">D-alanine--D-alanine ligase</fullName>
        <ecNumber evidence="10">6.3.2.4</ecNumber>
    </recommendedName>
    <alternativeName>
        <fullName evidence="10">D-Ala-D-Ala ligase</fullName>
    </alternativeName>
    <alternativeName>
        <fullName evidence="10">D-alanylalanine synthetase</fullName>
    </alternativeName>
</protein>
<evidence type="ECO:0000313" key="13">
    <source>
        <dbReference type="EMBL" id="MEQ2579783.1"/>
    </source>
</evidence>
<comment type="subcellular location">
    <subcellularLocation>
        <location evidence="1 10">Cytoplasm</location>
    </subcellularLocation>
</comment>
<keyword evidence="14" id="KW-1185">Reference proteome</keyword>
<dbReference type="Gene3D" id="3.40.50.20">
    <property type="match status" value="1"/>
</dbReference>
<dbReference type="PROSITE" id="PS00844">
    <property type="entry name" value="DALA_DALA_LIGASE_2"/>
    <property type="match status" value="1"/>
</dbReference>
<gene>
    <name evidence="10" type="primary">ddl</name>
    <name evidence="13" type="ORF">WMO62_13280</name>
</gene>
<evidence type="ECO:0000313" key="14">
    <source>
        <dbReference type="Proteomes" id="UP001470288"/>
    </source>
</evidence>
<evidence type="ECO:0000256" key="6">
    <source>
        <dbReference type="ARBA" id="ARBA00022840"/>
    </source>
</evidence>
<dbReference type="InterPro" id="IPR011127">
    <property type="entry name" value="Dala_Dala_lig_N"/>
</dbReference>
<evidence type="ECO:0000256" key="11">
    <source>
        <dbReference type="PROSITE-ProRule" id="PRU00409"/>
    </source>
</evidence>
<reference evidence="13 14" key="1">
    <citation type="submission" date="2024-03" db="EMBL/GenBank/DDBJ databases">
        <title>Human intestinal bacterial collection.</title>
        <authorList>
            <person name="Pauvert C."/>
            <person name="Hitch T.C.A."/>
            <person name="Clavel T."/>
        </authorList>
    </citation>
    <scope>NUCLEOTIDE SEQUENCE [LARGE SCALE GENOMIC DNA]</scope>
    <source>
        <strain evidence="13 14">CLA-AA-H78B</strain>
    </source>
</reference>
<comment type="pathway">
    <text evidence="10">Cell wall biogenesis; peptidoglycan biosynthesis.</text>
</comment>
<dbReference type="InterPro" id="IPR011095">
    <property type="entry name" value="Dala_Dala_lig_C"/>
</dbReference>
<keyword evidence="7 10" id="KW-0133">Cell shape</keyword>
<dbReference type="PANTHER" id="PTHR23132">
    <property type="entry name" value="D-ALANINE--D-ALANINE LIGASE"/>
    <property type="match status" value="1"/>
</dbReference>
<name>A0ABV1I3J6_9FIRM</name>
<keyword evidence="9 10" id="KW-0961">Cell wall biogenesis/degradation</keyword>
<evidence type="ECO:0000256" key="2">
    <source>
        <dbReference type="ARBA" id="ARBA00010871"/>
    </source>
</evidence>
<dbReference type="PROSITE" id="PS00843">
    <property type="entry name" value="DALA_DALA_LIGASE_1"/>
    <property type="match status" value="1"/>
</dbReference>
<dbReference type="SMART" id="SM01209">
    <property type="entry name" value="GARS_A"/>
    <property type="match status" value="1"/>
</dbReference>
<organism evidence="13 14">
    <name type="scientific">Hominiventricola aquisgranensis</name>
    <dbReference type="NCBI Taxonomy" id="3133164"/>
    <lineage>
        <taxon>Bacteria</taxon>
        <taxon>Bacillati</taxon>
        <taxon>Bacillota</taxon>
        <taxon>Clostridia</taxon>
        <taxon>Lachnospirales</taxon>
        <taxon>Lachnospiraceae</taxon>
        <taxon>Hominiventricola</taxon>
    </lineage>
</organism>
<evidence type="ECO:0000256" key="4">
    <source>
        <dbReference type="ARBA" id="ARBA00022598"/>
    </source>
</evidence>
<evidence type="ECO:0000256" key="7">
    <source>
        <dbReference type="ARBA" id="ARBA00022960"/>
    </source>
</evidence>
<evidence type="ECO:0000256" key="5">
    <source>
        <dbReference type="ARBA" id="ARBA00022741"/>
    </source>
</evidence>
<evidence type="ECO:0000256" key="8">
    <source>
        <dbReference type="ARBA" id="ARBA00022984"/>
    </source>
</evidence>
<dbReference type="InterPro" id="IPR016185">
    <property type="entry name" value="PreATP-grasp_dom_sf"/>
</dbReference>
<comment type="caution">
    <text evidence="13">The sequence shown here is derived from an EMBL/GenBank/DDBJ whole genome shotgun (WGS) entry which is preliminary data.</text>
</comment>
<dbReference type="SUPFAM" id="SSF56059">
    <property type="entry name" value="Glutathione synthetase ATP-binding domain-like"/>
    <property type="match status" value="1"/>
</dbReference>
<dbReference type="Gene3D" id="3.30.470.20">
    <property type="entry name" value="ATP-grasp fold, B domain"/>
    <property type="match status" value="1"/>
</dbReference>
<keyword evidence="3 10" id="KW-0963">Cytoplasm</keyword>
<sequence length="348" mass="38276">MKIVVLAGGISTERDVSLSSGSEIYKALKRKGHQVILVDLFLGLPGVHGHLEELFDSEIDWAASIRGVSEKAPDLSEVKARRPGYRSILGPNVLELCSLCDIVFLGLHGEGGEDGRIQALFDLYGIRYTGTGHASSALCMDKSITKEMFRCYHVPTPAGITVRSEEELILPEDFTYPCMVKTCCGGSSVGVYRVENEDELHVALKEAFTYEDHVIIEKCIIGREFSIAVVEGKALPVIEIAPLTGFYDYKNKYQAGSTIETCPADLPSEVTKRMQQHAEEACAAVSIQSYARVDFMLDTVTMEDYALEVNTLPGMTPTSLMPQEAQALGLSFDDLCEWILAVSLKKYK</sequence>
<dbReference type="NCBIfam" id="NF002378">
    <property type="entry name" value="PRK01372.1"/>
    <property type="match status" value="1"/>
</dbReference>
<dbReference type="Gene3D" id="3.30.1490.20">
    <property type="entry name" value="ATP-grasp fold, A domain"/>
    <property type="match status" value="1"/>
</dbReference>
<feature type="domain" description="ATP-grasp" evidence="12">
    <location>
        <begin position="146"/>
        <end position="341"/>
    </location>
</feature>